<dbReference type="AlphaFoldDB" id="F0WM86"/>
<dbReference type="SUPFAM" id="SSF46689">
    <property type="entry name" value="Homeodomain-like"/>
    <property type="match status" value="1"/>
</dbReference>
<dbReference type="InterPro" id="IPR006600">
    <property type="entry name" value="HTH_CenpB_DNA-bd_dom"/>
</dbReference>
<gene>
    <name evidence="4" type="primary">AlNc14C153G7590</name>
    <name evidence="4" type="ORF">ALNC14_085580</name>
</gene>
<dbReference type="Gene3D" id="1.10.10.60">
    <property type="entry name" value="Homeodomain-like"/>
    <property type="match status" value="1"/>
</dbReference>
<keyword evidence="1" id="KW-0238">DNA-binding</keyword>
<dbReference type="InterPro" id="IPR050863">
    <property type="entry name" value="CenT-Element_Derived"/>
</dbReference>
<protein>
    <submittedName>
        <fullName evidence="4">Uncharacterized protein AlNc14C153G7590</fullName>
    </submittedName>
</protein>
<sequence>MGQFIAAHTRQTQVDHILQRRTMKKRKVYSQDDLAKAITARERGMSWDTVRELLPTIPERTIRRRATQQRSGMTTRRTGPPPVLSQEIEDDLQTCIVGMQREGLPVTREMVLSKANEAYRVLYSPTRSAGLLSDGWVKRFFSRHPKLSLRAPQVISRARNQVQQANLDHLLNQLIKHAIERKLNNDRVFNMDETGLGQKTKSRKVIAVRGSKNCLRIVSAATLPASRPTFDILTECSIPGATVAIAPKAFMNQAIFVKWLKHFAASVPSSVIRPLLLIYDDCASHYSKRIVEKAIEMKIILLLLPPNSTHILQPLDVSVFNPFKTSLRRSMDRLMIDEDVSSLTKKQAISLASSAWQNGVLAKPDNVISGFVSTGLWPISAPKMRARREL</sequence>
<dbReference type="Pfam" id="PF03184">
    <property type="entry name" value="DDE_1"/>
    <property type="match status" value="1"/>
</dbReference>
<dbReference type="HOGENOM" id="CLU_013929_10_0_1"/>
<evidence type="ECO:0000256" key="1">
    <source>
        <dbReference type="ARBA" id="ARBA00023125"/>
    </source>
</evidence>
<reference evidence="4" key="2">
    <citation type="submission" date="2011-02" db="EMBL/GenBank/DDBJ databases">
        <authorList>
            <person name="MacLean D."/>
        </authorList>
    </citation>
    <scope>NUCLEOTIDE SEQUENCE</scope>
</reference>
<feature type="domain" description="HTH CENPB-type" evidence="3">
    <location>
        <begin position="76"/>
        <end position="150"/>
    </location>
</feature>
<dbReference type="GO" id="GO:0005634">
    <property type="term" value="C:nucleus"/>
    <property type="evidence" value="ECO:0007669"/>
    <property type="project" value="TreeGrafter"/>
</dbReference>
<organism evidence="4">
    <name type="scientific">Albugo laibachii Nc14</name>
    <dbReference type="NCBI Taxonomy" id="890382"/>
    <lineage>
        <taxon>Eukaryota</taxon>
        <taxon>Sar</taxon>
        <taxon>Stramenopiles</taxon>
        <taxon>Oomycota</taxon>
        <taxon>Peronosporomycetes</taxon>
        <taxon>Albuginales</taxon>
        <taxon>Albuginaceae</taxon>
        <taxon>Albugo</taxon>
    </lineage>
</organism>
<dbReference type="EMBL" id="FR824198">
    <property type="protein sequence ID" value="CCA22415.1"/>
    <property type="molecule type" value="Genomic_DNA"/>
</dbReference>
<dbReference type="InterPro" id="IPR009057">
    <property type="entry name" value="Homeodomain-like_sf"/>
</dbReference>
<proteinExistence type="predicted"/>
<dbReference type="PANTHER" id="PTHR19303:SF57">
    <property type="entry name" value="HTH CENPB-TYPE DOMAIN-CONTAINING PROTEIN"/>
    <property type="match status" value="1"/>
</dbReference>
<feature type="compositionally biased region" description="Polar residues" evidence="2">
    <location>
        <begin position="68"/>
        <end position="77"/>
    </location>
</feature>
<evidence type="ECO:0000313" key="4">
    <source>
        <dbReference type="EMBL" id="CCA22415.1"/>
    </source>
</evidence>
<dbReference type="SMART" id="SM00674">
    <property type="entry name" value="CENPB"/>
    <property type="match status" value="1"/>
</dbReference>
<dbReference type="PROSITE" id="PS51253">
    <property type="entry name" value="HTH_CENPB"/>
    <property type="match status" value="1"/>
</dbReference>
<dbReference type="Pfam" id="PF03221">
    <property type="entry name" value="HTH_Tnp_Tc5"/>
    <property type="match status" value="1"/>
</dbReference>
<evidence type="ECO:0000259" key="3">
    <source>
        <dbReference type="PROSITE" id="PS51253"/>
    </source>
</evidence>
<dbReference type="GO" id="GO:0003677">
    <property type="term" value="F:DNA binding"/>
    <property type="evidence" value="ECO:0007669"/>
    <property type="project" value="UniProtKB-KW"/>
</dbReference>
<dbReference type="InterPro" id="IPR004875">
    <property type="entry name" value="DDE_SF_endonuclease_dom"/>
</dbReference>
<accession>F0WM86</accession>
<reference evidence="4" key="1">
    <citation type="journal article" date="2011" name="PLoS Biol.">
        <title>Gene gain and loss during evolution of obligate parasitism in the white rust pathogen of Arabidopsis thaliana.</title>
        <authorList>
            <person name="Kemen E."/>
            <person name="Gardiner A."/>
            <person name="Schultz-Larsen T."/>
            <person name="Kemen A.C."/>
            <person name="Balmuth A.L."/>
            <person name="Robert-Seilaniantz A."/>
            <person name="Bailey K."/>
            <person name="Holub E."/>
            <person name="Studholme D.J."/>
            <person name="Maclean D."/>
            <person name="Jones J.D."/>
        </authorList>
    </citation>
    <scope>NUCLEOTIDE SEQUENCE</scope>
</reference>
<dbReference type="PANTHER" id="PTHR19303">
    <property type="entry name" value="TRANSPOSON"/>
    <property type="match status" value="1"/>
</dbReference>
<name>F0WM86_9STRA</name>
<feature type="region of interest" description="Disordered" evidence="2">
    <location>
        <begin position="65"/>
        <end position="84"/>
    </location>
</feature>
<evidence type="ECO:0000256" key="2">
    <source>
        <dbReference type="SAM" id="MobiDB-lite"/>
    </source>
</evidence>